<evidence type="ECO:0000313" key="7">
    <source>
        <dbReference type="EMBL" id="TWP26264.1"/>
    </source>
</evidence>
<evidence type="ECO:0000256" key="4">
    <source>
        <dbReference type="ARBA" id="ARBA00023136"/>
    </source>
</evidence>
<dbReference type="AlphaFoldDB" id="A0A563D8Y9"/>
<dbReference type="CDD" id="cd17393">
    <property type="entry name" value="MFS_MosC_like"/>
    <property type="match status" value="1"/>
</dbReference>
<organism evidence="7 8">
    <name type="scientific">Apibacter muscae</name>
    <dbReference type="NCBI Taxonomy" id="2509004"/>
    <lineage>
        <taxon>Bacteria</taxon>
        <taxon>Pseudomonadati</taxon>
        <taxon>Bacteroidota</taxon>
        <taxon>Flavobacteriia</taxon>
        <taxon>Flavobacteriales</taxon>
        <taxon>Weeksellaceae</taxon>
        <taxon>Apibacter</taxon>
    </lineage>
</organism>
<dbReference type="InterPro" id="IPR036259">
    <property type="entry name" value="MFS_trans_sf"/>
</dbReference>
<dbReference type="Pfam" id="PF07690">
    <property type="entry name" value="MFS_1"/>
    <property type="match status" value="1"/>
</dbReference>
<feature type="transmembrane region" description="Helical" evidence="5">
    <location>
        <begin position="52"/>
        <end position="72"/>
    </location>
</feature>
<proteinExistence type="predicted"/>
<evidence type="ECO:0000256" key="5">
    <source>
        <dbReference type="SAM" id="Phobius"/>
    </source>
</evidence>
<keyword evidence="8" id="KW-1185">Reference proteome</keyword>
<feature type="transmembrane region" description="Helical" evidence="5">
    <location>
        <begin position="142"/>
        <end position="163"/>
    </location>
</feature>
<feature type="transmembrane region" description="Helical" evidence="5">
    <location>
        <begin position="259"/>
        <end position="278"/>
    </location>
</feature>
<name>A0A563D8Y9_9FLAO</name>
<dbReference type="PANTHER" id="PTHR23514">
    <property type="entry name" value="BYPASS OF STOP CODON PROTEIN 6"/>
    <property type="match status" value="1"/>
</dbReference>
<feature type="transmembrane region" description="Helical" evidence="5">
    <location>
        <begin position="222"/>
        <end position="247"/>
    </location>
</feature>
<feature type="transmembrane region" description="Helical" evidence="5">
    <location>
        <begin position="79"/>
        <end position="97"/>
    </location>
</feature>
<accession>A0A563D8Y9</accession>
<dbReference type="GO" id="GO:0016020">
    <property type="term" value="C:membrane"/>
    <property type="evidence" value="ECO:0007669"/>
    <property type="project" value="UniProtKB-SubCell"/>
</dbReference>
<evidence type="ECO:0000259" key="6">
    <source>
        <dbReference type="PROSITE" id="PS50850"/>
    </source>
</evidence>
<comment type="subcellular location">
    <subcellularLocation>
        <location evidence="1">Membrane</location>
        <topology evidence="1">Multi-pass membrane protein</topology>
    </subcellularLocation>
</comment>
<reference evidence="7 8" key="1">
    <citation type="submission" date="2019-02" db="EMBL/GenBank/DDBJ databases">
        <title>Apibacter muscae sp. nov.: a novel member of the house fly microbiota.</title>
        <authorList>
            <person name="Park R."/>
        </authorList>
    </citation>
    <scope>NUCLEOTIDE SEQUENCE [LARGE SCALE GENOMIC DNA]</scope>
    <source>
        <strain evidence="7 8">AL1</strain>
    </source>
</reference>
<dbReference type="PANTHER" id="PTHR23514:SF13">
    <property type="entry name" value="INNER MEMBRANE PROTEIN YBJJ"/>
    <property type="match status" value="1"/>
</dbReference>
<feature type="transmembrane region" description="Helical" evidence="5">
    <location>
        <begin position="375"/>
        <end position="396"/>
    </location>
</feature>
<evidence type="ECO:0000313" key="8">
    <source>
        <dbReference type="Proteomes" id="UP000319499"/>
    </source>
</evidence>
<feature type="transmembrane region" description="Helical" evidence="5">
    <location>
        <begin position="348"/>
        <end position="369"/>
    </location>
</feature>
<sequence length="403" mass="44387">MSSCSSKFSNKQIRLGIFAFYICQGICFSSWASRIPDIKNYFHVGDGEWGNVLLMIPIGQILGMVLSGFLISRLGSKKVLLLALPLHVLGLIAVGLSSSLLTLMLSLVAFGFFGNFVNISVNTQGIIIENIYKKPIMSSFHGGWSLAGFFGSLIGLLMINLGLTPLQHYIFILFIVGILIIFNCKYLQPDKKSVSLESNEKTVQSIQETNNKSYKKKTYPEMFLYLLGITAFCGMASEGAMFDWSGIYFEEVVHVSKNWAPLGFAAFMIMMATGRFIADYAAQKWGKQRIIQVCGLSISIGLFIAVLFPHIIITTLSFMLIGLGVSSIIPTIYSLAGQKTKINTGMALTIVSSIGFVGFLLGPPIIGYISHAFNLRYSFALIGIFGICIFLLSTYLKVFKQKD</sequence>
<evidence type="ECO:0000256" key="2">
    <source>
        <dbReference type="ARBA" id="ARBA00022692"/>
    </source>
</evidence>
<keyword evidence="2 5" id="KW-0812">Transmembrane</keyword>
<keyword evidence="3 5" id="KW-1133">Transmembrane helix</keyword>
<dbReference type="OrthoDB" id="9809599at2"/>
<evidence type="ECO:0000256" key="3">
    <source>
        <dbReference type="ARBA" id="ARBA00022989"/>
    </source>
</evidence>
<feature type="transmembrane region" description="Helical" evidence="5">
    <location>
        <begin position="12"/>
        <end position="32"/>
    </location>
</feature>
<dbReference type="SUPFAM" id="SSF103473">
    <property type="entry name" value="MFS general substrate transporter"/>
    <property type="match status" value="1"/>
</dbReference>
<dbReference type="EMBL" id="SELH01000026">
    <property type="protein sequence ID" value="TWP26264.1"/>
    <property type="molecule type" value="Genomic_DNA"/>
</dbReference>
<dbReference type="Gene3D" id="1.20.1250.20">
    <property type="entry name" value="MFS general substrate transporter like domains"/>
    <property type="match status" value="2"/>
</dbReference>
<protein>
    <submittedName>
        <fullName evidence="7">MFS transporter</fullName>
    </submittedName>
</protein>
<gene>
    <name evidence="7" type="ORF">ETU09_10535</name>
</gene>
<dbReference type="InterPro" id="IPR020846">
    <property type="entry name" value="MFS_dom"/>
</dbReference>
<dbReference type="Proteomes" id="UP000319499">
    <property type="component" value="Unassembled WGS sequence"/>
</dbReference>
<feature type="domain" description="Major facilitator superfamily (MFS) profile" evidence="6">
    <location>
        <begin position="1"/>
        <end position="401"/>
    </location>
</feature>
<dbReference type="GO" id="GO:0022857">
    <property type="term" value="F:transmembrane transporter activity"/>
    <property type="evidence" value="ECO:0007669"/>
    <property type="project" value="InterPro"/>
</dbReference>
<feature type="transmembrane region" description="Helical" evidence="5">
    <location>
        <begin position="318"/>
        <end position="336"/>
    </location>
</feature>
<comment type="caution">
    <text evidence="7">The sequence shown here is derived from an EMBL/GenBank/DDBJ whole genome shotgun (WGS) entry which is preliminary data.</text>
</comment>
<keyword evidence="4 5" id="KW-0472">Membrane</keyword>
<dbReference type="InterPro" id="IPR051788">
    <property type="entry name" value="MFS_Transporter"/>
</dbReference>
<evidence type="ECO:0000256" key="1">
    <source>
        <dbReference type="ARBA" id="ARBA00004141"/>
    </source>
</evidence>
<dbReference type="PROSITE" id="PS50850">
    <property type="entry name" value="MFS"/>
    <property type="match status" value="1"/>
</dbReference>
<dbReference type="InterPro" id="IPR011701">
    <property type="entry name" value="MFS"/>
</dbReference>
<feature type="transmembrane region" description="Helical" evidence="5">
    <location>
        <begin position="103"/>
        <end position="121"/>
    </location>
</feature>
<feature type="transmembrane region" description="Helical" evidence="5">
    <location>
        <begin position="290"/>
        <end position="312"/>
    </location>
</feature>
<feature type="transmembrane region" description="Helical" evidence="5">
    <location>
        <begin position="169"/>
        <end position="187"/>
    </location>
</feature>